<keyword evidence="3" id="KW-1185">Reference proteome</keyword>
<protein>
    <recommendedName>
        <fullName evidence="4">DUF308 domain-containing protein</fullName>
    </recommendedName>
</protein>
<dbReference type="Proteomes" id="UP000198337">
    <property type="component" value="Unassembled WGS sequence"/>
</dbReference>
<feature type="transmembrane region" description="Helical" evidence="1">
    <location>
        <begin position="149"/>
        <end position="166"/>
    </location>
</feature>
<evidence type="ECO:0008006" key="4">
    <source>
        <dbReference type="Google" id="ProtNLM"/>
    </source>
</evidence>
<evidence type="ECO:0000313" key="3">
    <source>
        <dbReference type="Proteomes" id="UP000198337"/>
    </source>
</evidence>
<evidence type="ECO:0000256" key="1">
    <source>
        <dbReference type="SAM" id="Phobius"/>
    </source>
</evidence>
<feature type="transmembrane region" description="Helical" evidence="1">
    <location>
        <begin position="63"/>
        <end position="81"/>
    </location>
</feature>
<reference evidence="2 3" key="1">
    <citation type="submission" date="2017-06" db="EMBL/GenBank/DDBJ databases">
        <authorList>
            <person name="Varghese N."/>
            <person name="Submissions S."/>
        </authorList>
    </citation>
    <scope>NUCLEOTIDE SEQUENCE [LARGE SCALE GENOMIC DNA]</scope>
    <source>
        <strain evidence="2 3">DSM 19840</strain>
    </source>
</reference>
<accession>A0ABY1SJE8</accession>
<feature type="transmembrane region" description="Helical" evidence="1">
    <location>
        <begin position="34"/>
        <end position="51"/>
    </location>
</feature>
<name>A0ABY1SJE8_9FLAO</name>
<gene>
    <name evidence="2" type="ORF">SAMN04488009_2915</name>
</gene>
<evidence type="ECO:0000313" key="2">
    <source>
        <dbReference type="EMBL" id="SNR64216.1"/>
    </source>
</evidence>
<keyword evidence="1" id="KW-1133">Transmembrane helix</keyword>
<proteinExistence type="predicted"/>
<dbReference type="RefSeq" id="WP_089261366.1">
    <property type="nucleotide sequence ID" value="NZ_FZNV01000004.1"/>
</dbReference>
<sequence>MENSKKVYKNQIRAALATLLIGFLMRVLHWPYAAGIIFTSFAAILILYAVRFYKKEEKKPVDLIKMAMVLFWTTNGLLTILKFPYTLIFQIGTALTFIAWFAMEGTSYFMDKNRSIKNSLAEIIWNFVMVVGVLTIILGGLMHLLSWDYSIPTLTVGLTIVTSYILKDIFTSSKPHKEDDINNEGLYF</sequence>
<feature type="transmembrane region" description="Helical" evidence="1">
    <location>
        <begin position="87"/>
        <end position="103"/>
    </location>
</feature>
<comment type="caution">
    <text evidence="2">The sequence shown here is derived from an EMBL/GenBank/DDBJ whole genome shotgun (WGS) entry which is preliminary data.</text>
</comment>
<organism evidence="2 3">
    <name type="scientific">Maribacter sedimenticola</name>
    <dbReference type="NCBI Taxonomy" id="228956"/>
    <lineage>
        <taxon>Bacteria</taxon>
        <taxon>Pseudomonadati</taxon>
        <taxon>Bacteroidota</taxon>
        <taxon>Flavobacteriia</taxon>
        <taxon>Flavobacteriales</taxon>
        <taxon>Flavobacteriaceae</taxon>
        <taxon>Maribacter</taxon>
    </lineage>
</organism>
<dbReference type="EMBL" id="FZNV01000004">
    <property type="protein sequence ID" value="SNR64216.1"/>
    <property type="molecule type" value="Genomic_DNA"/>
</dbReference>
<feature type="transmembrane region" description="Helical" evidence="1">
    <location>
        <begin position="123"/>
        <end position="143"/>
    </location>
</feature>
<keyword evidence="1" id="KW-0812">Transmembrane</keyword>
<keyword evidence="1" id="KW-0472">Membrane</keyword>